<dbReference type="AlphaFoldDB" id="A0A9Q1BRM6"/>
<evidence type="ECO:0000313" key="2">
    <source>
        <dbReference type="Proteomes" id="UP001152320"/>
    </source>
</evidence>
<sequence length="80" mass="8861">MIILSLAHAWIFPTISIKKTNVFGQDVPSVPTIYIKEVLEVTSHFTHLGSTITSNLSLDPELDKRIVRAAAVMTQLSKKV</sequence>
<name>A0A9Q1BRM6_HOLLE</name>
<dbReference type="OrthoDB" id="425681at2759"/>
<protein>
    <submittedName>
        <fullName evidence="1">Uncharacterized protein</fullName>
    </submittedName>
</protein>
<organism evidence="1 2">
    <name type="scientific">Holothuria leucospilota</name>
    <name type="common">Black long sea cucumber</name>
    <name type="synonym">Mertensiothuria leucospilota</name>
    <dbReference type="NCBI Taxonomy" id="206669"/>
    <lineage>
        <taxon>Eukaryota</taxon>
        <taxon>Metazoa</taxon>
        <taxon>Echinodermata</taxon>
        <taxon>Eleutherozoa</taxon>
        <taxon>Echinozoa</taxon>
        <taxon>Holothuroidea</taxon>
        <taxon>Aspidochirotacea</taxon>
        <taxon>Aspidochirotida</taxon>
        <taxon>Holothuriidae</taxon>
        <taxon>Holothuria</taxon>
    </lineage>
</organism>
<dbReference type="Proteomes" id="UP001152320">
    <property type="component" value="Chromosome 12"/>
</dbReference>
<accession>A0A9Q1BRM6</accession>
<reference evidence="1" key="1">
    <citation type="submission" date="2021-10" db="EMBL/GenBank/DDBJ databases">
        <title>Tropical sea cucumber genome reveals ecological adaptation and Cuvierian tubules defense mechanism.</title>
        <authorList>
            <person name="Chen T."/>
        </authorList>
    </citation>
    <scope>NUCLEOTIDE SEQUENCE</scope>
    <source>
        <strain evidence="1">Nanhai2018</strain>
        <tissue evidence="1">Muscle</tissue>
    </source>
</reference>
<proteinExistence type="predicted"/>
<comment type="caution">
    <text evidence="1">The sequence shown here is derived from an EMBL/GenBank/DDBJ whole genome shotgun (WGS) entry which is preliminary data.</text>
</comment>
<keyword evidence="2" id="KW-1185">Reference proteome</keyword>
<dbReference type="EMBL" id="JAIZAY010000012">
    <property type="protein sequence ID" value="KAJ8031541.1"/>
    <property type="molecule type" value="Genomic_DNA"/>
</dbReference>
<evidence type="ECO:0000313" key="1">
    <source>
        <dbReference type="EMBL" id="KAJ8031541.1"/>
    </source>
</evidence>
<gene>
    <name evidence="1" type="ORF">HOLleu_24762</name>
</gene>